<name>A0ABT5HS62_9CAUL</name>
<evidence type="ECO:0000313" key="3">
    <source>
        <dbReference type="Proteomes" id="UP001214854"/>
    </source>
</evidence>
<dbReference type="Proteomes" id="UP001214854">
    <property type="component" value="Unassembled WGS sequence"/>
</dbReference>
<dbReference type="EMBL" id="JAQQKX010000003">
    <property type="protein sequence ID" value="MDC7682777.1"/>
    <property type="molecule type" value="Genomic_DNA"/>
</dbReference>
<gene>
    <name evidence="2" type="ORF">PQU92_05785</name>
</gene>
<reference evidence="2 3" key="1">
    <citation type="submission" date="2023-01" db="EMBL/GenBank/DDBJ databases">
        <title>Novel species of the genus Asticcacaulis isolated from rivers.</title>
        <authorList>
            <person name="Lu H."/>
        </authorList>
    </citation>
    <scope>NUCLEOTIDE SEQUENCE [LARGE SCALE GENOMIC DNA]</scope>
    <source>
        <strain evidence="2 3">BYS171W</strain>
    </source>
</reference>
<organism evidence="2 3">
    <name type="scientific">Asticcacaulis aquaticus</name>
    <dbReference type="NCBI Taxonomy" id="2984212"/>
    <lineage>
        <taxon>Bacteria</taxon>
        <taxon>Pseudomonadati</taxon>
        <taxon>Pseudomonadota</taxon>
        <taxon>Alphaproteobacteria</taxon>
        <taxon>Caulobacterales</taxon>
        <taxon>Caulobacteraceae</taxon>
        <taxon>Asticcacaulis</taxon>
    </lineage>
</organism>
<feature type="transmembrane region" description="Helical" evidence="1">
    <location>
        <begin position="57"/>
        <end position="76"/>
    </location>
</feature>
<feature type="transmembrane region" description="Helical" evidence="1">
    <location>
        <begin position="110"/>
        <end position="131"/>
    </location>
</feature>
<evidence type="ECO:0000313" key="2">
    <source>
        <dbReference type="EMBL" id="MDC7682777.1"/>
    </source>
</evidence>
<feature type="transmembrane region" description="Helical" evidence="1">
    <location>
        <begin position="6"/>
        <end position="28"/>
    </location>
</feature>
<comment type="caution">
    <text evidence="2">The sequence shown here is derived from an EMBL/GenBank/DDBJ whole genome shotgun (WGS) entry which is preliminary data.</text>
</comment>
<dbReference type="RefSeq" id="WP_272747259.1">
    <property type="nucleotide sequence ID" value="NZ_JAQQKX010000003.1"/>
</dbReference>
<keyword evidence="1" id="KW-0472">Membrane</keyword>
<feature type="transmembrane region" description="Helical" evidence="1">
    <location>
        <begin position="83"/>
        <end position="104"/>
    </location>
</feature>
<sequence>MDRLHLINLIWSKTSLVLAIVFGIWALWRGTRTERIGTGLIWFGWVASPLVQTPRPGMDVGIAIVDTMVLIGFVWLSFTTRKLWTACAAAFMLVAVACHFAPLLTPQVSLYVYITANSFWGGYALLGALLAGMLRVEKDRRIALA</sequence>
<keyword evidence="3" id="KW-1185">Reference proteome</keyword>
<protein>
    <submittedName>
        <fullName evidence="2">Uncharacterized protein</fullName>
    </submittedName>
</protein>
<proteinExistence type="predicted"/>
<accession>A0ABT5HS62</accession>
<keyword evidence="1" id="KW-0812">Transmembrane</keyword>
<evidence type="ECO:0000256" key="1">
    <source>
        <dbReference type="SAM" id="Phobius"/>
    </source>
</evidence>
<keyword evidence="1" id="KW-1133">Transmembrane helix</keyword>